<dbReference type="OrthoDB" id="2678003at2759"/>
<evidence type="ECO:0000313" key="2">
    <source>
        <dbReference type="EMBL" id="KIK96422.1"/>
    </source>
</evidence>
<keyword evidence="1" id="KW-0812">Transmembrane</keyword>
<keyword evidence="3" id="KW-1185">Reference proteome</keyword>
<dbReference type="InParanoid" id="A0A0D0DFG1"/>
<keyword evidence="1" id="KW-0472">Membrane</keyword>
<protein>
    <submittedName>
        <fullName evidence="2">Uncharacterized protein</fullName>
    </submittedName>
</protein>
<name>A0A0D0DFG1_9AGAM</name>
<dbReference type="Proteomes" id="UP000054538">
    <property type="component" value="Unassembled WGS sequence"/>
</dbReference>
<dbReference type="HOGENOM" id="CLU_093237_0_0_1"/>
<keyword evidence="1" id="KW-1133">Transmembrane helix</keyword>
<feature type="transmembrane region" description="Helical" evidence="1">
    <location>
        <begin position="58"/>
        <end position="81"/>
    </location>
</feature>
<feature type="transmembrane region" description="Helical" evidence="1">
    <location>
        <begin position="191"/>
        <end position="214"/>
    </location>
</feature>
<evidence type="ECO:0000256" key="1">
    <source>
        <dbReference type="SAM" id="Phobius"/>
    </source>
</evidence>
<dbReference type="AlphaFoldDB" id="A0A0D0DFG1"/>
<dbReference type="EMBL" id="KN824987">
    <property type="protein sequence ID" value="KIK96422.1"/>
    <property type="molecule type" value="Genomic_DNA"/>
</dbReference>
<accession>A0A0D0DFG1</accession>
<gene>
    <name evidence="2" type="ORF">PAXRUDRAFT_825948</name>
</gene>
<feature type="transmembrane region" description="Helical" evidence="1">
    <location>
        <begin position="101"/>
        <end position="123"/>
    </location>
</feature>
<evidence type="ECO:0000313" key="3">
    <source>
        <dbReference type="Proteomes" id="UP000054538"/>
    </source>
</evidence>
<feature type="transmembrane region" description="Helical" evidence="1">
    <location>
        <begin position="144"/>
        <end position="171"/>
    </location>
</feature>
<proteinExistence type="predicted"/>
<sequence length="261" mass="29497">MGSIPPVLFNSSPPDSQPADFCDVEDGEYSKILPVDDWSQLPSDKLSKKRRRRRRRRIRLVIHEIEFVIRAVIIGMIQSLLYALVGQAVLHVVHLPGYDAYLPFSMAIGAAGGRLVLATGFIIHRNTISQERIFLRKNKLLIALDQTATFALLIHVISGVLVACACSLGVLMLRHVLPQSMDAQHAACAGMVGYLSVTSPLMVIAIVLFPWYDLHDVFLLWRKRWKDTHHPPAMATLVLRRRMQCASQKNPVLLHHDRLYR</sequence>
<reference evidence="2 3" key="1">
    <citation type="submission" date="2014-04" db="EMBL/GenBank/DDBJ databases">
        <authorList>
            <consortium name="DOE Joint Genome Institute"/>
            <person name="Kuo A."/>
            <person name="Kohler A."/>
            <person name="Jargeat P."/>
            <person name="Nagy L.G."/>
            <person name="Floudas D."/>
            <person name="Copeland A."/>
            <person name="Barry K.W."/>
            <person name="Cichocki N."/>
            <person name="Veneault-Fourrey C."/>
            <person name="LaButti K."/>
            <person name="Lindquist E.A."/>
            <person name="Lipzen A."/>
            <person name="Lundell T."/>
            <person name="Morin E."/>
            <person name="Murat C."/>
            <person name="Sun H."/>
            <person name="Tunlid A."/>
            <person name="Henrissat B."/>
            <person name="Grigoriev I.V."/>
            <person name="Hibbett D.S."/>
            <person name="Martin F."/>
            <person name="Nordberg H.P."/>
            <person name="Cantor M.N."/>
            <person name="Hua S.X."/>
        </authorList>
    </citation>
    <scope>NUCLEOTIDE SEQUENCE [LARGE SCALE GENOMIC DNA]</scope>
    <source>
        <strain evidence="2 3">Ve08.2h10</strain>
    </source>
</reference>
<reference evidence="3" key="2">
    <citation type="submission" date="2015-01" db="EMBL/GenBank/DDBJ databases">
        <title>Evolutionary Origins and Diversification of the Mycorrhizal Mutualists.</title>
        <authorList>
            <consortium name="DOE Joint Genome Institute"/>
            <consortium name="Mycorrhizal Genomics Consortium"/>
            <person name="Kohler A."/>
            <person name="Kuo A."/>
            <person name="Nagy L.G."/>
            <person name="Floudas D."/>
            <person name="Copeland A."/>
            <person name="Barry K.W."/>
            <person name="Cichocki N."/>
            <person name="Veneault-Fourrey C."/>
            <person name="LaButti K."/>
            <person name="Lindquist E.A."/>
            <person name="Lipzen A."/>
            <person name="Lundell T."/>
            <person name="Morin E."/>
            <person name="Murat C."/>
            <person name="Riley R."/>
            <person name="Ohm R."/>
            <person name="Sun H."/>
            <person name="Tunlid A."/>
            <person name="Henrissat B."/>
            <person name="Grigoriev I.V."/>
            <person name="Hibbett D.S."/>
            <person name="Martin F."/>
        </authorList>
    </citation>
    <scope>NUCLEOTIDE SEQUENCE [LARGE SCALE GENOMIC DNA]</scope>
    <source>
        <strain evidence="3">Ve08.2h10</strain>
    </source>
</reference>
<organism evidence="2 3">
    <name type="scientific">Paxillus rubicundulus Ve08.2h10</name>
    <dbReference type="NCBI Taxonomy" id="930991"/>
    <lineage>
        <taxon>Eukaryota</taxon>
        <taxon>Fungi</taxon>
        <taxon>Dikarya</taxon>
        <taxon>Basidiomycota</taxon>
        <taxon>Agaricomycotina</taxon>
        <taxon>Agaricomycetes</taxon>
        <taxon>Agaricomycetidae</taxon>
        <taxon>Boletales</taxon>
        <taxon>Paxilineae</taxon>
        <taxon>Paxillaceae</taxon>
        <taxon>Paxillus</taxon>
    </lineage>
</organism>